<keyword evidence="5" id="KW-1185">Reference proteome</keyword>
<dbReference type="PANTHER" id="PTHR43397:SF1">
    <property type="entry name" value="ERGOTHIONEINE BIOSYNTHESIS PROTEIN 1"/>
    <property type="match status" value="1"/>
</dbReference>
<dbReference type="Pfam" id="PF10017">
    <property type="entry name" value="Methyltransf_33"/>
    <property type="match status" value="1"/>
</dbReference>
<accession>A0ABV8TUE7</accession>
<dbReference type="EC" id="2.1.1.44" evidence="4"/>
<dbReference type="GO" id="GO:0052706">
    <property type="term" value="F:L-histidine N(alpha)-methyltransferase activity"/>
    <property type="evidence" value="ECO:0007669"/>
    <property type="project" value="UniProtKB-EC"/>
</dbReference>
<evidence type="ECO:0000256" key="2">
    <source>
        <dbReference type="ARBA" id="ARBA00022679"/>
    </source>
</evidence>
<evidence type="ECO:0000313" key="5">
    <source>
        <dbReference type="Proteomes" id="UP001595823"/>
    </source>
</evidence>
<dbReference type="InterPro" id="IPR029063">
    <property type="entry name" value="SAM-dependent_MTases_sf"/>
</dbReference>
<dbReference type="RefSeq" id="WP_380617927.1">
    <property type="nucleotide sequence ID" value="NZ_JBHSDK010000003.1"/>
</dbReference>
<sequence>MNSLPLPHNRIEVLLRPGALREGLIRDVASGFGASPKRLPPKYFYDDRGSGLFEDVTRLPEYYLTRAERALLEAHASEIAQAADARVLLELGSGSSAKTRLLLDAMAVDGLAAYVPVDVSEGALQGALADLAADYPALPTHGVVADFEDRLVDLPSPGRRLFAFLGSTIGNFAPPERADFLDRLADAMAPGETLLLGTDLVKDPARLVRAYDDAAGVTAEFNLNVIHVLNRELDGDLDPGDFRHRAVWDADREWMEMSLRALRPVSARLQAIGLDVEFAEGEEVRTEISAKFRKDRVTTELKEAGLELEAWWTDGDFALSLARRV</sequence>
<gene>
    <name evidence="4" type="primary">egtD</name>
    <name evidence="4" type="ORF">ACFPET_03165</name>
</gene>
<dbReference type="InterPro" id="IPR019257">
    <property type="entry name" value="MeTrfase_dom"/>
</dbReference>
<dbReference type="Gene3D" id="3.40.50.150">
    <property type="entry name" value="Vaccinia Virus protein VP39"/>
    <property type="match status" value="1"/>
</dbReference>
<dbReference type="GO" id="GO:0032259">
    <property type="term" value="P:methylation"/>
    <property type="evidence" value="ECO:0007669"/>
    <property type="project" value="UniProtKB-KW"/>
</dbReference>
<dbReference type="Proteomes" id="UP001595823">
    <property type="component" value="Unassembled WGS sequence"/>
</dbReference>
<dbReference type="PIRSF" id="PIRSF018005">
    <property type="entry name" value="UCP018005"/>
    <property type="match status" value="1"/>
</dbReference>
<keyword evidence="1 4" id="KW-0489">Methyltransferase</keyword>
<dbReference type="InterPro" id="IPR017804">
    <property type="entry name" value="MeTrfase_EgtD-like"/>
</dbReference>
<dbReference type="InterPro" id="IPR035094">
    <property type="entry name" value="EgtD"/>
</dbReference>
<dbReference type="PANTHER" id="PTHR43397">
    <property type="entry name" value="ERGOTHIONEINE BIOSYNTHESIS PROTEIN 1"/>
    <property type="match status" value="1"/>
</dbReference>
<dbReference type="SUPFAM" id="SSF53335">
    <property type="entry name" value="S-adenosyl-L-methionine-dependent methyltransferases"/>
    <property type="match status" value="1"/>
</dbReference>
<reference evidence="5" key="1">
    <citation type="journal article" date="2019" name="Int. J. Syst. Evol. Microbiol.">
        <title>The Global Catalogue of Microorganisms (GCM) 10K type strain sequencing project: providing services to taxonomists for standard genome sequencing and annotation.</title>
        <authorList>
            <consortium name="The Broad Institute Genomics Platform"/>
            <consortium name="The Broad Institute Genome Sequencing Center for Infectious Disease"/>
            <person name="Wu L."/>
            <person name="Ma J."/>
        </authorList>
    </citation>
    <scope>NUCLEOTIDE SEQUENCE [LARGE SCALE GENOMIC DNA]</scope>
    <source>
        <strain evidence="5">IBRC-M 10908</strain>
    </source>
</reference>
<organism evidence="4 5">
    <name type="scientific">Salininema proteolyticum</name>
    <dbReference type="NCBI Taxonomy" id="1607685"/>
    <lineage>
        <taxon>Bacteria</taxon>
        <taxon>Bacillati</taxon>
        <taxon>Actinomycetota</taxon>
        <taxon>Actinomycetes</taxon>
        <taxon>Glycomycetales</taxon>
        <taxon>Glycomycetaceae</taxon>
        <taxon>Salininema</taxon>
    </lineage>
</organism>
<keyword evidence="2 4" id="KW-0808">Transferase</keyword>
<name>A0ABV8TUE7_9ACTN</name>
<protein>
    <submittedName>
        <fullName evidence="4">L-histidine N(Alpha)-methyltransferase</fullName>
        <ecNumber evidence="4">2.1.1.44</ecNumber>
    </submittedName>
</protein>
<feature type="domain" description="Histidine-specific methyltransferase SAM-dependent" evidence="3">
    <location>
        <begin position="26"/>
        <end position="323"/>
    </location>
</feature>
<dbReference type="NCBIfam" id="TIGR03438">
    <property type="entry name" value="egtD_ergothio"/>
    <property type="match status" value="1"/>
</dbReference>
<dbReference type="InterPro" id="IPR051128">
    <property type="entry name" value="EgtD_Methyltrsf_superfamily"/>
</dbReference>
<evidence type="ECO:0000256" key="1">
    <source>
        <dbReference type="ARBA" id="ARBA00022603"/>
    </source>
</evidence>
<proteinExistence type="predicted"/>
<evidence type="ECO:0000313" key="4">
    <source>
        <dbReference type="EMBL" id="MFC4334191.1"/>
    </source>
</evidence>
<comment type="caution">
    <text evidence="4">The sequence shown here is derived from an EMBL/GenBank/DDBJ whole genome shotgun (WGS) entry which is preliminary data.</text>
</comment>
<evidence type="ECO:0000259" key="3">
    <source>
        <dbReference type="Pfam" id="PF10017"/>
    </source>
</evidence>
<dbReference type="EMBL" id="JBHSDK010000003">
    <property type="protein sequence ID" value="MFC4334191.1"/>
    <property type="molecule type" value="Genomic_DNA"/>
</dbReference>